<organism evidence="2 3">
    <name type="scientific">Cylindrotheca closterium</name>
    <dbReference type="NCBI Taxonomy" id="2856"/>
    <lineage>
        <taxon>Eukaryota</taxon>
        <taxon>Sar</taxon>
        <taxon>Stramenopiles</taxon>
        <taxon>Ochrophyta</taxon>
        <taxon>Bacillariophyta</taxon>
        <taxon>Bacillariophyceae</taxon>
        <taxon>Bacillariophycidae</taxon>
        <taxon>Bacillariales</taxon>
        <taxon>Bacillariaceae</taxon>
        <taxon>Cylindrotheca</taxon>
    </lineage>
</organism>
<evidence type="ECO:0000313" key="3">
    <source>
        <dbReference type="Proteomes" id="UP001295423"/>
    </source>
</evidence>
<accession>A0AAD2FNT6</accession>
<protein>
    <recommendedName>
        <fullName evidence="1">Orc1-like AAA ATPase domain-containing protein</fullName>
    </recommendedName>
</protein>
<gene>
    <name evidence="2" type="ORF">CYCCA115_LOCUS11278</name>
</gene>
<dbReference type="InterPro" id="IPR027417">
    <property type="entry name" value="P-loop_NTPase"/>
</dbReference>
<evidence type="ECO:0000313" key="2">
    <source>
        <dbReference type="EMBL" id="CAJ1947727.1"/>
    </source>
</evidence>
<feature type="domain" description="Orc1-like AAA ATPase" evidence="1">
    <location>
        <begin position="57"/>
        <end position="242"/>
    </location>
</feature>
<dbReference type="InterPro" id="IPR053159">
    <property type="entry name" value="Hybrid_Histidine_Kinase"/>
</dbReference>
<proteinExistence type="predicted"/>
<dbReference type="Gene3D" id="3.40.50.300">
    <property type="entry name" value="P-loop containing nucleotide triphosphate hydrolases"/>
    <property type="match status" value="1"/>
</dbReference>
<comment type="caution">
    <text evidence="2">The sequence shown here is derived from an EMBL/GenBank/DDBJ whole genome shotgun (WGS) entry which is preliminary data.</text>
</comment>
<dbReference type="AlphaFoldDB" id="A0AAD2FNT6"/>
<dbReference type="Proteomes" id="UP001295423">
    <property type="component" value="Unassembled WGS sequence"/>
</dbReference>
<dbReference type="PROSITE" id="PS00675">
    <property type="entry name" value="SIGMA54_INTERACT_1"/>
    <property type="match status" value="1"/>
</dbReference>
<keyword evidence="3" id="KW-1185">Reference proteome</keyword>
<sequence>MTNTNRPHTEPLHMIGREKEASLLRSCVEGLLSGNARWKLKSTSSRDLNGTLSDFEVNKELVMIQGDSGVGKTFLARRLGKEVDDLENGVFVEGKSSIGGTHKPYSTIGAAINEICRRLKSNAPNVASISEAISKRLGKEVEVLFPIIPQLKSFVSYSPEADDVSLSESSAMMSQSGNDGIDFLHIKRRIKYALRVVIRALNACCEPLVILLDDLQWADIASLETAANILTDIENTHPMVVVACYRSNEVIEKSKRWEKVDSIIRRASSAATCHLSAIHLADFRINEARAMLAVHDDKATEEFAEKCFSQTSGNPLFLREFMNAAKRDELLEMIEHANEPINSVVKLHNLKMSRLPESMQLLLQYSAGMGSSFRIDHLATIWEKHGAVDSESGSMMEIVRFLEDELFIESCGVDEYKWVHDTIQEAALSIEGESNAMFQFEIGMTLYHAMEADELESKLFDVADLINTGRNSHRAEFAALNLRAAEQAYRLAAFYSAHQYAKNGIEQLPHDSWTSKRELSMKLFTIAAKIDLALGDDEGAQRHSGKVLNQSNLSIIQSLSLRIAMIRKLAHTDMKYEDAIGVCLVLLDEFQYKFVQNQTLAPFQAIKTLYKTIKTVKSGNYLSNLGMMKDRKKLSVARILAQISYVCSLSDNDNLELLSMCHIVELTTKHGYFEYSGKAFAALGNASVGLLNADTDSLADGALSMRLLNLDYQVAARFSEIALELQKKSGTSLKAQTLFDTNAMCLTFSKPIQFLIEPMMEAHDAAMRIGDTNAGLSCLSCYHIWMPYMMGKPLRRIIQHFPKLIHQAEELGTRIAVMLKMHWQMMVNLTKKSDGKLEGRMFSSTNFKGSNSEYLATIHFAEGELLAFSNLDALSTARALESEDKYTKLYPANFLGMIETFHRGVALYAMARKTKKKRFKAAGTKIRKQVQAWTEAGNASITHYQLLLNAEHVSLDDRNDEARKLYLDAITFAARTGQLHHAALCNERYADFLTHHSPDEEEAKYRLSEAIRYYKEWGAMGKAELLEKML</sequence>
<dbReference type="InterPro" id="IPR025662">
    <property type="entry name" value="Sigma_54_int_dom_ATP-bd_1"/>
</dbReference>
<evidence type="ECO:0000259" key="1">
    <source>
        <dbReference type="Pfam" id="PF13191"/>
    </source>
</evidence>
<dbReference type="PANTHER" id="PTHR43642">
    <property type="entry name" value="HYBRID SIGNAL TRANSDUCTION HISTIDINE KINASE G"/>
    <property type="match status" value="1"/>
</dbReference>
<dbReference type="EMBL" id="CAKOGP040001736">
    <property type="protein sequence ID" value="CAJ1947727.1"/>
    <property type="molecule type" value="Genomic_DNA"/>
</dbReference>
<dbReference type="InterPro" id="IPR041664">
    <property type="entry name" value="AAA_16"/>
</dbReference>
<name>A0AAD2FNT6_9STRA</name>
<reference evidence="2" key="1">
    <citation type="submission" date="2023-08" db="EMBL/GenBank/DDBJ databases">
        <authorList>
            <person name="Audoor S."/>
            <person name="Bilcke G."/>
        </authorList>
    </citation>
    <scope>NUCLEOTIDE SEQUENCE</scope>
</reference>
<dbReference type="PANTHER" id="PTHR43642:SF1">
    <property type="entry name" value="HYBRID SIGNAL TRANSDUCTION HISTIDINE KINASE G"/>
    <property type="match status" value="1"/>
</dbReference>
<dbReference type="Pfam" id="PF13191">
    <property type="entry name" value="AAA_16"/>
    <property type="match status" value="1"/>
</dbReference>
<dbReference type="SUPFAM" id="SSF52540">
    <property type="entry name" value="P-loop containing nucleoside triphosphate hydrolases"/>
    <property type="match status" value="1"/>
</dbReference>